<accession>A0A023D0N3</accession>
<dbReference type="PANTHER" id="PTHR34039:SF1">
    <property type="entry name" value="UPF0102 PROTEIN YRAN"/>
    <property type="match status" value="1"/>
</dbReference>
<comment type="similarity">
    <text evidence="1 2">Belongs to the UPF0102 family.</text>
</comment>
<dbReference type="Gene3D" id="3.40.1350.10">
    <property type="match status" value="1"/>
</dbReference>
<keyword evidence="4" id="KW-1185">Reference proteome</keyword>
<gene>
    <name evidence="3" type="ORF">Amme_005_081</name>
</gene>
<dbReference type="SUPFAM" id="SSF52980">
    <property type="entry name" value="Restriction endonuclease-like"/>
    <property type="match status" value="1"/>
</dbReference>
<proteinExistence type="inferred from homology"/>
<evidence type="ECO:0000256" key="1">
    <source>
        <dbReference type="ARBA" id="ARBA00006738"/>
    </source>
</evidence>
<comment type="caution">
    <text evidence="3">The sequence shown here is derived from an EMBL/GenBank/DDBJ whole genome shotgun (WGS) entry which is preliminary data.</text>
</comment>
<dbReference type="RefSeq" id="WP_081797363.1">
    <property type="nucleotide sequence ID" value="NZ_BAND01000005.1"/>
</dbReference>
<dbReference type="InterPro" id="IPR011856">
    <property type="entry name" value="tRNA_endonuc-like_dom_sf"/>
</dbReference>
<evidence type="ECO:0000313" key="3">
    <source>
        <dbReference type="EMBL" id="GAJ27693.1"/>
    </source>
</evidence>
<dbReference type="AlphaFoldDB" id="A0A023D0N3"/>
<name>A0A023D0N3_ACIMT</name>
<dbReference type="InterPro" id="IPR011335">
    <property type="entry name" value="Restrct_endonuc-II-like"/>
</dbReference>
<dbReference type="OrthoDB" id="9812968at2"/>
<dbReference type="PANTHER" id="PTHR34039">
    <property type="entry name" value="UPF0102 PROTEIN YRAN"/>
    <property type="match status" value="1"/>
</dbReference>
<protein>
    <recommendedName>
        <fullName evidence="2">UPF0102 protein Amme_005_081</fullName>
    </recommendedName>
</protein>
<evidence type="ECO:0000313" key="4">
    <source>
        <dbReference type="Proteomes" id="UP000019760"/>
    </source>
</evidence>
<dbReference type="HAMAP" id="MF_00048">
    <property type="entry name" value="UPF0102"/>
    <property type="match status" value="1"/>
</dbReference>
<dbReference type="InterPro" id="IPR003509">
    <property type="entry name" value="UPF0102_YraN-like"/>
</dbReference>
<dbReference type="Pfam" id="PF02021">
    <property type="entry name" value="UPF0102"/>
    <property type="match status" value="1"/>
</dbReference>
<dbReference type="GO" id="GO:0003676">
    <property type="term" value="F:nucleic acid binding"/>
    <property type="evidence" value="ECO:0007669"/>
    <property type="project" value="InterPro"/>
</dbReference>
<dbReference type="Proteomes" id="UP000019760">
    <property type="component" value="Unassembled WGS sequence"/>
</dbReference>
<reference evidence="4" key="1">
    <citation type="journal article" date="2014" name="FEMS Microbiol. Lett.">
        <title>Draft Genomic DNA Sequence of the Facultatively Methylotrophic Bacterium Acidomonas methanolica type strain MB58.</title>
        <authorList>
            <person name="Higashiura N."/>
            <person name="Hadano H."/>
            <person name="Hirakawa H."/>
            <person name="Matsutani M."/>
            <person name="Takabe S."/>
            <person name="Matsushita K."/>
            <person name="Azuma Y."/>
        </authorList>
    </citation>
    <scope>NUCLEOTIDE SEQUENCE [LARGE SCALE GENOMIC DNA]</scope>
    <source>
        <strain evidence="4">MB58</strain>
    </source>
</reference>
<dbReference type="EMBL" id="BAND01000005">
    <property type="protein sequence ID" value="GAJ27693.1"/>
    <property type="molecule type" value="Genomic_DNA"/>
</dbReference>
<reference evidence="3 4" key="2">
    <citation type="journal article" date="2014" name="FEMS Microbiol. Lett.">
        <title>Draft genomic DNA sequence of the facultatively methylotrophic bacterium Acidomonas methanolica type strain MB58.</title>
        <authorList>
            <person name="Higashiura N."/>
            <person name="Hadano H."/>
            <person name="Hirakawa H."/>
            <person name="Matsutani M."/>
            <person name="Takabe S."/>
            <person name="Matsushita K."/>
            <person name="Azuma Y."/>
        </authorList>
    </citation>
    <scope>NUCLEOTIDE SEQUENCE [LARGE SCALE GENOMIC DNA]</scope>
    <source>
        <strain evidence="3 4">MB58</strain>
    </source>
</reference>
<organism evidence="3 4">
    <name type="scientific">Acidomonas methanolica NBRC 104435</name>
    <dbReference type="NCBI Taxonomy" id="1231351"/>
    <lineage>
        <taxon>Bacteria</taxon>
        <taxon>Pseudomonadati</taxon>
        <taxon>Pseudomonadota</taxon>
        <taxon>Alphaproteobacteria</taxon>
        <taxon>Acetobacterales</taxon>
        <taxon>Acetobacteraceae</taxon>
        <taxon>Acidomonas</taxon>
    </lineage>
</organism>
<sequence length="124" mass="13585">MRRPQRGQAAWLRGAAAEERAGTLLQAEGFTLLAARLRTPAGELDLVAADDLTLLVVEVKQRATLAAAATALTPRQSARILAGTAWLLATRPDWTRPNTRIDLILFDQAGDARRIRDVLRQMDS</sequence>
<evidence type="ECO:0000256" key="2">
    <source>
        <dbReference type="HAMAP-Rule" id="MF_00048"/>
    </source>
</evidence>